<keyword evidence="2" id="KW-0472">Membrane</keyword>
<feature type="domain" description="AAA+ ATPase" evidence="3">
    <location>
        <begin position="42"/>
        <end position="187"/>
    </location>
</feature>
<evidence type="ECO:0000259" key="3">
    <source>
        <dbReference type="SMART" id="SM00382"/>
    </source>
</evidence>
<dbReference type="OrthoDB" id="9780149at2"/>
<feature type="region of interest" description="Disordered" evidence="1">
    <location>
        <begin position="321"/>
        <end position="353"/>
    </location>
</feature>
<dbReference type="InterPro" id="IPR027417">
    <property type="entry name" value="P-loop_NTPase"/>
</dbReference>
<feature type="transmembrane region" description="Helical" evidence="2">
    <location>
        <begin position="287"/>
        <end position="310"/>
    </location>
</feature>
<dbReference type="PANTHER" id="PTHR35894:SF1">
    <property type="entry name" value="PHOSPHORIBULOKINASE _ URIDINE KINASE FAMILY"/>
    <property type="match status" value="1"/>
</dbReference>
<evidence type="ECO:0000256" key="2">
    <source>
        <dbReference type="SAM" id="Phobius"/>
    </source>
</evidence>
<dbReference type="Pfam" id="PF13401">
    <property type="entry name" value="AAA_22"/>
    <property type="match status" value="1"/>
</dbReference>
<keyword evidence="5" id="KW-1185">Reference proteome</keyword>
<dbReference type="KEGG" id="kak:Kalk_00350"/>
<dbReference type="SUPFAM" id="SSF47090">
    <property type="entry name" value="PGBD-like"/>
    <property type="match status" value="1"/>
</dbReference>
<dbReference type="InterPro" id="IPR049945">
    <property type="entry name" value="AAA_22"/>
</dbReference>
<keyword evidence="2" id="KW-0812">Transmembrane</keyword>
<dbReference type="Gene3D" id="3.40.50.300">
    <property type="entry name" value="P-loop containing nucleotide triphosphate hydrolases"/>
    <property type="match status" value="1"/>
</dbReference>
<protein>
    <recommendedName>
        <fullName evidence="3">AAA+ ATPase domain-containing protein</fullName>
    </recommendedName>
</protein>
<dbReference type="InterPro" id="IPR052026">
    <property type="entry name" value="ExeA_AAA_ATPase_DNA-bind"/>
</dbReference>
<dbReference type="Proteomes" id="UP000235116">
    <property type="component" value="Chromosome"/>
</dbReference>
<proteinExistence type="predicted"/>
<dbReference type="SMART" id="SM00382">
    <property type="entry name" value="AAA"/>
    <property type="match status" value="1"/>
</dbReference>
<organism evidence="4 5">
    <name type="scientific">Ketobacter alkanivorans</name>
    <dbReference type="NCBI Taxonomy" id="1917421"/>
    <lineage>
        <taxon>Bacteria</taxon>
        <taxon>Pseudomonadati</taxon>
        <taxon>Pseudomonadota</taxon>
        <taxon>Gammaproteobacteria</taxon>
        <taxon>Pseudomonadales</taxon>
        <taxon>Ketobacteraceae</taxon>
        <taxon>Ketobacter</taxon>
    </lineage>
</organism>
<dbReference type="EMBL" id="CP022684">
    <property type="protein sequence ID" value="AUM10984.1"/>
    <property type="molecule type" value="Genomic_DNA"/>
</dbReference>
<dbReference type="RefSeq" id="WP_101892330.1">
    <property type="nucleotide sequence ID" value="NZ_CP022684.1"/>
</dbReference>
<dbReference type="InterPro" id="IPR036365">
    <property type="entry name" value="PGBD-like_sf"/>
</dbReference>
<dbReference type="Gene3D" id="3.90.70.10">
    <property type="entry name" value="Cysteine proteinases"/>
    <property type="match status" value="1"/>
</dbReference>
<accession>A0A2K9LJM4</accession>
<name>A0A2K9LJM4_9GAMM</name>
<dbReference type="InterPro" id="IPR003593">
    <property type="entry name" value="AAA+_ATPase"/>
</dbReference>
<dbReference type="SUPFAM" id="SSF52540">
    <property type="entry name" value="P-loop containing nucleoside triphosphate hydrolases"/>
    <property type="match status" value="1"/>
</dbReference>
<evidence type="ECO:0000313" key="4">
    <source>
        <dbReference type="EMBL" id="AUM10984.1"/>
    </source>
</evidence>
<evidence type="ECO:0000256" key="1">
    <source>
        <dbReference type="SAM" id="MobiDB-lite"/>
    </source>
</evidence>
<gene>
    <name evidence="4" type="ORF">Kalk_00350</name>
</gene>
<evidence type="ECO:0000313" key="5">
    <source>
        <dbReference type="Proteomes" id="UP000235116"/>
    </source>
</evidence>
<keyword evidence="2" id="KW-1133">Transmembrane helix</keyword>
<sequence>MYESFFHLTETPFSIAPNPHYLYMSQQHNEALAHLVYGVGRDGGFVLLTGEVGTGKTTVCRCFLEQIPKDTDVAFVLNPKLQVEELLATICDELSIPYIGDSISVKDYVDCINGFLLRQHSQGRHTVLIIDEAQNLSSDVLEQIRLLTNLETHEKKLLQIILLGQPELQDMFQQPELRQLSQRVTARFHLNALADEEVGPYVFHRLTVAGAVDPRAMFPAATIKRLFHISKGIPRIINLVCDRAMLGAYAKETRVVDTSILSNAAKEVLGYDVYSPTGKSPFFRNKWLPAAIGGGAGALIMIMVGLSYLYGLSGRDSIDTAAASPEPEIQTVSPPSIVSEPPPPPPSFNSTSVASPAAPLAVEDASGIEALSLAQAFQRAKHVQDAEAYQDLFAAWGIKYAPADNGSACRYADGLGLSCLSKLGSLGSIKHYGLPVIIRLFGAEGEERYVVIRYMDDRYADMYLGDSIQKVDLRDLDSYWRGHFSLLWKKPPSYHGPMHPGTIAPLSKWLAYHLDVWENNPTPSAGRSTYDTDLVERVKEFQRLVGESDDGVVGTGTLIQLSRRIDDSIPVLKVSGGDS</sequence>
<dbReference type="PANTHER" id="PTHR35894">
    <property type="entry name" value="GENERAL SECRETION PATHWAY PROTEIN A-RELATED"/>
    <property type="match status" value="1"/>
</dbReference>
<dbReference type="CDD" id="cd00009">
    <property type="entry name" value="AAA"/>
    <property type="match status" value="1"/>
</dbReference>
<reference evidence="5" key="1">
    <citation type="submission" date="2017-08" db="EMBL/GenBank/DDBJ databases">
        <title>Direct submision.</title>
        <authorList>
            <person name="Kim S.-J."/>
            <person name="Rhee S.-K."/>
        </authorList>
    </citation>
    <scope>NUCLEOTIDE SEQUENCE [LARGE SCALE GENOMIC DNA]</scope>
    <source>
        <strain evidence="5">GI5</strain>
    </source>
</reference>
<dbReference type="GO" id="GO:0016887">
    <property type="term" value="F:ATP hydrolysis activity"/>
    <property type="evidence" value="ECO:0007669"/>
    <property type="project" value="InterPro"/>
</dbReference>
<dbReference type="AlphaFoldDB" id="A0A2K9LJM4"/>